<dbReference type="Proteomes" id="UP000887576">
    <property type="component" value="Unplaced"/>
</dbReference>
<organism evidence="1 2">
    <name type="scientific">Panagrolaimus sp. JU765</name>
    <dbReference type="NCBI Taxonomy" id="591449"/>
    <lineage>
        <taxon>Eukaryota</taxon>
        <taxon>Metazoa</taxon>
        <taxon>Ecdysozoa</taxon>
        <taxon>Nematoda</taxon>
        <taxon>Chromadorea</taxon>
        <taxon>Rhabditida</taxon>
        <taxon>Tylenchina</taxon>
        <taxon>Panagrolaimomorpha</taxon>
        <taxon>Panagrolaimoidea</taxon>
        <taxon>Panagrolaimidae</taxon>
        <taxon>Panagrolaimus</taxon>
    </lineage>
</organism>
<reference evidence="2" key="1">
    <citation type="submission" date="2022-11" db="UniProtKB">
        <authorList>
            <consortium name="WormBaseParasite"/>
        </authorList>
    </citation>
    <scope>IDENTIFICATION</scope>
</reference>
<dbReference type="WBParaSite" id="JU765_v2.g1292.t1">
    <property type="protein sequence ID" value="JU765_v2.g1292.t1"/>
    <property type="gene ID" value="JU765_v2.g1292"/>
</dbReference>
<evidence type="ECO:0000313" key="1">
    <source>
        <dbReference type="Proteomes" id="UP000887576"/>
    </source>
</evidence>
<accession>A0AC34Q4X9</accession>
<protein>
    <submittedName>
        <fullName evidence="2">G-protein coupled receptors family 1 profile domain-containing protein</fullName>
    </submittedName>
</protein>
<sequence length="395" mass="43268">MIDAENGCAPLNDFMRMVNDLTLRLEVQIIYSFIYFAIFVVGIIGNGLLIGTMVIRKRITVANVFLINLAVSDLLLCITALPITPVLAFVKRWMFGAAMCKLVPLCQGISVLISSYCLCLIAVDRYRSIVTPQLIPWTVREAQFFMVVCWAGAVAISSPLFITQRLRQIAIGNLTICGEFCGEYAWTDTRVKIGYGAALRQEASGHVHADSDGGHVHVGVDAVDHCQYFAGYSAGVFGKADVLQTPERPCHRHDFHRLQSLSVLLDEQTASTSFERRHVLADQRSPAASDGVAGEVCAESVHGHPVPEKPRTAPPPKEFEPLQAWNVGRPDLHEPRTCAPGNARQLLPAGAVDAALHIGQISLKCRVPGSEFTLSKPKTLILNMTYLAKSTNEDF</sequence>
<evidence type="ECO:0000313" key="2">
    <source>
        <dbReference type="WBParaSite" id="JU765_v2.g1292.t1"/>
    </source>
</evidence>
<name>A0AC34Q4X9_9BILA</name>
<proteinExistence type="predicted"/>